<evidence type="ECO:0000313" key="13">
    <source>
        <dbReference type="EMBL" id="PWO00298.1"/>
    </source>
</evidence>
<feature type="region of interest" description="Disordered" evidence="11">
    <location>
        <begin position="613"/>
        <end position="665"/>
    </location>
</feature>
<evidence type="ECO:0000259" key="12">
    <source>
        <dbReference type="PROSITE" id="PS50048"/>
    </source>
</evidence>
<feature type="region of interest" description="Disordered" evidence="11">
    <location>
        <begin position="1"/>
        <end position="199"/>
    </location>
</feature>
<feature type="compositionally biased region" description="Polar residues" evidence="11">
    <location>
        <begin position="493"/>
        <end position="504"/>
    </location>
</feature>
<dbReference type="Gene3D" id="4.10.240.10">
    <property type="entry name" value="Zn(2)-C6 fungal-type DNA-binding domain"/>
    <property type="match status" value="1"/>
</dbReference>
<dbReference type="PANTHER" id="PTHR47659">
    <property type="entry name" value="ZN(II)2CYS6 TRANSCRIPTION FACTOR (EUROFUNG)-RELATED"/>
    <property type="match status" value="1"/>
</dbReference>
<dbReference type="OrthoDB" id="2538135at2759"/>
<feature type="region of interest" description="Disordered" evidence="11">
    <location>
        <begin position="541"/>
        <end position="574"/>
    </location>
</feature>
<dbReference type="PANTHER" id="PTHR47659:SF1">
    <property type="entry name" value="TRANSCRIPTION ACTIVATOR OF GLUCONEOGENESIS ERT1"/>
    <property type="match status" value="1"/>
</dbReference>
<keyword evidence="14" id="KW-1185">Reference proteome</keyword>
<protein>
    <recommendedName>
        <fullName evidence="10">Transcription activator of gluconeogenesis ERT1</fullName>
    </recommendedName>
</protein>
<evidence type="ECO:0000256" key="2">
    <source>
        <dbReference type="ARBA" id="ARBA00010855"/>
    </source>
</evidence>
<reference evidence="13 14" key="1">
    <citation type="journal article" date="2018" name="Mol. Biol. Evol.">
        <title>Broad Genomic Sampling Reveals a Smut Pathogenic Ancestry of the Fungal Clade Ustilaginomycotina.</title>
        <authorList>
            <person name="Kijpornyongpan T."/>
            <person name="Mondo S.J."/>
            <person name="Barry K."/>
            <person name="Sandor L."/>
            <person name="Lee J."/>
            <person name="Lipzen A."/>
            <person name="Pangilinan J."/>
            <person name="LaButti K."/>
            <person name="Hainaut M."/>
            <person name="Henrissat B."/>
            <person name="Grigoriev I.V."/>
            <person name="Spatafora J.W."/>
            <person name="Aime M.C."/>
        </authorList>
    </citation>
    <scope>NUCLEOTIDE SEQUENCE [LARGE SCALE GENOMIC DNA]</scope>
    <source>
        <strain evidence="13 14">MCA 4186</strain>
    </source>
</reference>
<dbReference type="SUPFAM" id="SSF57701">
    <property type="entry name" value="Zn2/Cys6 DNA-binding domain"/>
    <property type="match status" value="1"/>
</dbReference>
<feature type="compositionally biased region" description="Basic and acidic residues" evidence="11">
    <location>
        <begin position="256"/>
        <end position="269"/>
    </location>
</feature>
<evidence type="ECO:0000256" key="8">
    <source>
        <dbReference type="ARBA" id="ARBA00023163"/>
    </source>
</evidence>
<comment type="subcellular location">
    <subcellularLocation>
        <location evidence="1">Nucleus</location>
    </subcellularLocation>
</comment>
<feature type="compositionally biased region" description="Low complexity" evidence="11">
    <location>
        <begin position="131"/>
        <end position="189"/>
    </location>
</feature>
<feature type="compositionally biased region" description="Low complexity" evidence="11">
    <location>
        <begin position="636"/>
        <end position="649"/>
    </location>
</feature>
<sequence>MAMDAPRRSPPSRPPPPASLPSTTPSSAAVSRPPATPAGTMTPSAASTSAPAPAAAAPLRSDIKPPPAPAAAATALQSAAARPAVVKPRPTSIAAPAAPSRPLGSEPRPPLPAAAASSAAKPGLVRTPSHTAASTLQALASAASSAPQARPVAPAAKPSPSAAAGPSNAARLPAAAGAAPAKKLAAGEAATDRPRPLGAVVGAAGHNAVASGSALKNRPAGAALPSAPRPAIVPGATAAPVKAAQAPKPSPASEKALADKATAKAEKAEKRRKANRACSACQKAHLTCDDARPCQRCVKKGLQDSCTDGARKKAKYLLDEEEVLALKREKEERKKVKTERRSVLPPNGPMRSDSHTSGTVNIMPDGVAGGDEVEEEMHSEWGTESAFDQQSVISHMPAGMFGSTADAATGMASGAGEQSPDYFAGMSAYSPGIGDGVNGSGSAFGSDPYGGGTGDVYQGPIEFGSETTSLEYSFLSSMLHSIDPHLLRATPDTDATSNTNSGPSANLPHLQMGNDSLPGWRWEGEVPAWQAGYAEPQSMPLQHATGHQQTPQQQQHLQQQHQAMPPPQQPYSSSVQLHAPHLYSSSSSVSRPATVGYGSEGGGVRTIHAMEGAVRHASTSSGAGGSSEGGYGALEVPSPAGSVPSSAAATLAPEPMLGSPSSPHDVAAVRKTMDQDAVWKERVKHVYSDRCKPFPYTEGYHFLLKHVTAKFEKQEVLRIVRALAIFRPSLIALQMPLTEDDEVFVERCILRTVLELEKLISFSGTPTVVWRRTCEIAVVGMEFCMLTQRTRESLLGKYIYEFLDKASTLEYWEAFALHAFEASAQSIMMPVSLVGGSGNLVKCAACFSIKRDVFDLPSLVVANFLPIL</sequence>
<dbReference type="Pfam" id="PF24990">
    <property type="entry name" value="PAS_13"/>
    <property type="match status" value="2"/>
</dbReference>
<dbReference type="CDD" id="cd00067">
    <property type="entry name" value="GAL4"/>
    <property type="match status" value="1"/>
</dbReference>
<dbReference type="STRING" id="58919.A0A316ZEU9"/>
<keyword evidence="6" id="KW-0805">Transcription regulation</keyword>
<dbReference type="GO" id="GO:0008270">
    <property type="term" value="F:zinc ion binding"/>
    <property type="evidence" value="ECO:0007669"/>
    <property type="project" value="InterPro"/>
</dbReference>
<keyword evidence="9" id="KW-0539">Nucleus</keyword>
<evidence type="ECO:0000256" key="7">
    <source>
        <dbReference type="ARBA" id="ARBA00023125"/>
    </source>
</evidence>
<dbReference type="InterPro" id="IPR050335">
    <property type="entry name" value="ERT1_acuK_gluconeogen_tf"/>
</dbReference>
<evidence type="ECO:0000256" key="4">
    <source>
        <dbReference type="ARBA" id="ARBA00022723"/>
    </source>
</evidence>
<evidence type="ECO:0000256" key="10">
    <source>
        <dbReference type="ARBA" id="ARBA00040903"/>
    </source>
</evidence>
<feature type="compositionally biased region" description="Low complexity" evidence="11">
    <location>
        <begin position="70"/>
        <end position="90"/>
    </location>
</feature>
<dbReference type="GeneID" id="37272498"/>
<dbReference type="Proteomes" id="UP000245946">
    <property type="component" value="Unassembled WGS sequence"/>
</dbReference>
<dbReference type="PROSITE" id="PS50048">
    <property type="entry name" value="ZN2_CY6_FUNGAL_2"/>
    <property type="match status" value="1"/>
</dbReference>
<dbReference type="InterPro" id="IPR056751">
    <property type="entry name" value="PAS_13"/>
</dbReference>
<dbReference type="GO" id="GO:0000981">
    <property type="term" value="F:DNA-binding transcription factor activity, RNA polymerase II-specific"/>
    <property type="evidence" value="ECO:0007669"/>
    <property type="project" value="InterPro"/>
</dbReference>
<name>A0A316ZEU9_9BASI</name>
<dbReference type="EMBL" id="KZ819285">
    <property type="protein sequence ID" value="PWO00298.1"/>
    <property type="molecule type" value="Genomic_DNA"/>
</dbReference>
<evidence type="ECO:0000313" key="14">
    <source>
        <dbReference type="Proteomes" id="UP000245946"/>
    </source>
</evidence>
<evidence type="ECO:0000256" key="11">
    <source>
        <dbReference type="SAM" id="MobiDB-lite"/>
    </source>
</evidence>
<proteinExistence type="inferred from homology"/>
<keyword evidence="4" id="KW-0479">Metal-binding</keyword>
<organism evidence="13 14">
    <name type="scientific">Tilletiopsis washingtonensis</name>
    <dbReference type="NCBI Taxonomy" id="58919"/>
    <lineage>
        <taxon>Eukaryota</taxon>
        <taxon>Fungi</taxon>
        <taxon>Dikarya</taxon>
        <taxon>Basidiomycota</taxon>
        <taxon>Ustilaginomycotina</taxon>
        <taxon>Exobasidiomycetes</taxon>
        <taxon>Entylomatales</taxon>
        <taxon>Entylomatales incertae sedis</taxon>
        <taxon>Tilletiopsis</taxon>
    </lineage>
</organism>
<keyword evidence="8" id="KW-0804">Transcription</keyword>
<keyword evidence="5" id="KW-0862">Zinc</keyword>
<feature type="compositionally biased region" description="Pro residues" evidence="11">
    <location>
        <begin position="8"/>
        <end position="19"/>
    </location>
</feature>
<dbReference type="RefSeq" id="XP_025600576.1">
    <property type="nucleotide sequence ID" value="XM_025744954.1"/>
</dbReference>
<keyword evidence="7" id="KW-0238">DNA-binding</keyword>
<feature type="domain" description="Zn(2)-C6 fungal-type" evidence="12">
    <location>
        <begin position="277"/>
        <end position="308"/>
    </location>
</feature>
<dbReference type="AlphaFoldDB" id="A0A316ZEU9"/>
<feature type="compositionally biased region" description="Gly residues" evidence="11">
    <location>
        <begin position="622"/>
        <end position="632"/>
    </location>
</feature>
<dbReference type="GO" id="GO:0005634">
    <property type="term" value="C:nucleus"/>
    <property type="evidence" value="ECO:0007669"/>
    <property type="project" value="UniProtKB-SubCell"/>
</dbReference>
<feature type="region of interest" description="Disordered" evidence="11">
    <location>
        <begin position="333"/>
        <end position="363"/>
    </location>
</feature>
<evidence type="ECO:0000256" key="9">
    <source>
        <dbReference type="ARBA" id="ARBA00023242"/>
    </source>
</evidence>
<accession>A0A316ZEU9</accession>
<dbReference type="SMART" id="SM00066">
    <property type="entry name" value="GAL4"/>
    <property type="match status" value="1"/>
</dbReference>
<dbReference type="InterPro" id="IPR001138">
    <property type="entry name" value="Zn2Cys6_DnaBD"/>
</dbReference>
<gene>
    <name evidence="13" type="ORF">FA09DRAFT_358398</name>
</gene>
<dbReference type="GO" id="GO:0006094">
    <property type="term" value="P:gluconeogenesis"/>
    <property type="evidence" value="ECO:0007669"/>
    <property type="project" value="UniProtKB-KW"/>
</dbReference>
<evidence type="ECO:0000256" key="5">
    <source>
        <dbReference type="ARBA" id="ARBA00022833"/>
    </source>
</evidence>
<dbReference type="GO" id="GO:0000977">
    <property type="term" value="F:RNA polymerase II transcription regulatory region sequence-specific DNA binding"/>
    <property type="evidence" value="ECO:0007669"/>
    <property type="project" value="TreeGrafter"/>
</dbReference>
<feature type="compositionally biased region" description="Low complexity" evidence="11">
    <location>
        <begin position="20"/>
        <end position="58"/>
    </location>
</feature>
<feature type="compositionally biased region" description="Low complexity" evidence="11">
    <location>
        <begin position="238"/>
        <end position="255"/>
    </location>
</feature>
<comment type="similarity">
    <text evidence="2">Belongs to the ERT1/acuK family.</text>
</comment>
<feature type="compositionally biased region" description="Low complexity" evidence="11">
    <location>
        <begin position="542"/>
        <end position="563"/>
    </location>
</feature>
<feature type="region of interest" description="Disordered" evidence="11">
    <location>
        <begin position="238"/>
        <end position="276"/>
    </location>
</feature>
<keyword evidence="3" id="KW-0312">Gluconeogenesis</keyword>
<feature type="compositionally biased region" description="Basic and acidic residues" evidence="11">
    <location>
        <begin position="333"/>
        <end position="342"/>
    </location>
</feature>
<dbReference type="GO" id="GO:0009267">
    <property type="term" value="P:cellular response to starvation"/>
    <property type="evidence" value="ECO:0007669"/>
    <property type="project" value="TreeGrafter"/>
</dbReference>
<dbReference type="InterPro" id="IPR036864">
    <property type="entry name" value="Zn2-C6_fun-type_DNA-bd_sf"/>
</dbReference>
<evidence type="ECO:0000256" key="1">
    <source>
        <dbReference type="ARBA" id="ARBA00004123"/>
    </source>
</evidence>
<evidence type="ECO:0000256" key="3">
    <source>
        <dbReference type="ARBA" id="ARBA00022432"/>
    </source>
</evidence>
<evidence type="ECO:0000256" key="6">
    <source>
        <dbReference type="ARBA" id="ARBA00023015"/>
    </source>
</evidence>
<feature type="region of interest" description="Disordered" evidence="11">
    <location>
        <begin position="489"/>
        <end position="510"/>
    </location>
</feature>